<dbReference type="SFLD" id="SFLDS00029">
    <property type="entry name" value="Radical_SAM"/>
    <property type="match status" value="1"/>
</dbReference>
<dbReference type="InterPro" id="IPR006638">
    <property type="entry name" value="Elp3/MiaA/NifB-like_rSAM"/>
</dbReference>
<protein>
    <submittedName>
        <fullName evidence="2">Coproporphyrinogen dehydrogenase HemZ</fullName>
        <ecNumber evidence="2">1.3.98.3</ecNumber>
    </submittedName>
</protein>
<dbReference type="PROSITE" id="PS51918">
    <property type="entry name" value="RADICAL_SAM"/>
    <property type="match status" value="1"/>
</dbReference>
<name>A0A9D1KVW4_9FIRM</name>
<dbReference type="Gene3D" id="3.80.30.20">
    <property type="entry name" value="tm_1862 like domain"/>
    <property type="match status" value="1"/>
</dbReference>
<dbReference type="SFLD" id="SFLDF00310">
    <property type="entry name" value="oxygen-independent_coproporphy"/>
    <property type="match status" value="1"/>
</dbReference>
<dbReference type="GO" id="GO:0051539">
    <property type="term" value="F:4 iron, 4 sulfur cluster binding"/>
    <property type="evidence" value="ECO:0007669"/>
    <property type="project" value="TreeGrafter"/>
</dbReference>
<dbReference type="GO" id="GO:0006779">
    <property type="term" value="P:porphyrin-containing compound biosynthetic process"/>
    <property type="evidence" value="ECO:0007669"/>
    <property type="project" value="TreeGrafter"/>
</dbReference>
<accession>A0A9D1KVW4</accession>
<dbReference type="EC" id="1.3.98.3" evidence="2"/>
<reference evidence="2" key="2">
    <citation type="journal article" date="2021" name="PeerJ">
        <title>Extensive microbial diversity within the chicken gut microbiome revealed by metagenomics and culture.</title>
        <authorList>
            <person name="Gilroy R."/>
            <person name="Ravi A."/>
            <person name="Getino M."/>
            <person name="Pursley I."/>
            <person name="Horton D.L."/>
            <person name="Alikhan N.F."/>
            <person name="Baker D."/>
            <person name="Gharbi K."/>
            <person name="Hall N."/>
            <person name="Watson M."/>
            <person name="Adriaenssens E.M."/>
            <person name="Foster-Nyarko E."/>
            <person name="Jarju S."/>
            <person name="Secka A."/>
            <person name="Antonio M."/>
            <person name="Oren A."/>
            <person name="Chaudhuri R.R."/>
            <person name="La Ragione R."/>
            <person name="Hildebrand F."/>
            <person name="Pallen M.J."/>
        </authorList>
    </citation>
    <scope>NUCLEOTIDE SEQUENCE</scope>
    <source>
        <strain evidence="2">CHK176-22527</strain>
    </source>
</reference>
<dbReference type="GO" id="GO:0051989">
    <property type="term" value="F:coproporphyrinogen dehydrogenase activity"/>
    <property type="evidence" value="ECO:0007669"/>
    <property type="project" value="UniProtKB-EC"/>
</dbReference>
<dbReference type="GO" id="GO:0005737">
    <property type="term" value="C:cytoplasm"/>
    <property type="evidence" value="ECO:0007669"/>
    <property type="project" value="TreeGrafter"/>
</dbReference>
<evidence type="ECO:0000259" key="1">
    <source>
        <dbReference type="PROSITE" id="PS51918"/>
    </source>
</evidence>
<dbReference type="PANTHER" id="PTHR13932:SF1">
    <property type="entry name" value="OXYGEN-INDEPENDENT COPROPORPHYRINOGEN-III OXIDASE-LIKE PROTEIN HEMZ"/>
    <property type="match status" value="1"/>
</dbReference>
<evidence type="ECO:0000313" key="2">
    <source>
        <dbReference type="EMBL" id="HIT99530.1"/>
    </source>
</evidence>
<sequence>MYRCVISGTDKINQYEELIKEFLKPGEYEIRAALSEEASKLDENTEDACEDDLICRYSFGENGKDGIKRRIYEDLADYTGKRPKWGILTGIRPVKMAGEMYKSNGNLSKTADILQNDYMVHRDKAELVTDMLRYQLSTAGYPKDRSLSIYIGIPFCPTRCLYCSFTSNPADEKEIDKYLEALFREIDYASEETRRTGANLESLYIGGGTPTSLQADSLRRLLEKISGSFDIKALKEFTVEAGRPDTITEEKLYTMKEAGVDRISINPQSMNEKTLKIIGRSHTAEDIERAFDMAKKAGFDTINADLIAGLPGEDMNDFRYSLDRVLKLGAKNITLHTLSVKRASRLKEADEFYNYKNENTVEDMLSYALKHMRSQGYEPYYLYRQKHTSGNTENIGFCKDDRVSVYNIRIMEEAQSILALGAGGISKVYFPDENRLERVANVSNYEIYIDRIDEMINRKKKGFFGETVWR</sequence>
<dbReference type="SUPFAM" id="SSF102114">
    <property type="entry name" value="Radical SAM enzymes"/>
    <property type="match status" value="1"/>
</dbReference>
<dbReference type="InterPro" id="IPR007197">
    <property type="entry name" value="rSAM"/>
</dbReference>
<gene>
    <name evidence="2" type="primary">hemZ</name>
    <name evidence="2" type="ORF">IAD12_04675</name>
</gene>
<dbReference type="InterPro" id="IPR034505">
    <property type="entry name" value="Coproporphyrinogen-III_oxidase"/>
</dbReference>
<proteinExistence type="predicted"/>
<dbReference type="EMBL" id="DVLX01000054">
    <property type="protein sequence ID" value="HIT99530.1"/>
    <property type="molecule type" value="Genomic_DNA"/>
</dbReference>
<dbReference type="Pfam" id="PF04055">
    <property type="entry name" value="Radical_SAM"/>
    <property type="match status" value="1"/>
</dbReference>
<organism evidence="2 3">
    <name type="scientific">Candidatus Allocopromorpha excrementavium</name>
    <dbReference type="NCBI Taxonomy" id="2840741"/>
    <lineage>
        <taxon>Bacteria</taxon>
        <taxon>Bacillati</taxon>
        <taxon>Bacillota</taxon>
        <taxon>Clostridia</taxon>
        <taxon>Eubacteriales</taxon>
        <taxon>Eubacteriaceae</taxon>
        <taxon>Eubacteriaceae incertae sedis</taxon>
        <taxon>Candidatus Allocopromorpha</taxon>
    </lineage>
</organism>
<keyword evidence="2" id="KW-0560">Oxidoreductase</keyword>
<feature type="domain" description="Radical SAM core" evidence="1">
    <location>
        <begin position="139"/>
        <end position="384"/>
    </location>
</feature>
<comment type="caution">
    <text evidence="2">The sequence shown here is derived from an EMBL/GenBank/DDBJ whole genome shotgun (WGS) entry which is preliminary data.</text>
</comment>
<dbReference type="PANTHER" id="PTHR13932">
    <property type="entry name" value="COPROPORPHYRINIGEN III OXIDASE"/>
    <property type="match status" value="1"/>
</dbReference>
<evidence type="ECO:0000313" key="3">
    <source>
        <dbReference type="Proteomes" id="UP000824159"/>
    </source>
</evidence>
<reference evidence="2" key="1">
    <citation type="submission" date="2020-10" db="EMBL/GenBank/DDBJ databases">
        <authorList>
            <person name="Gilroy R."/>
        </authorList>
    </citation>
    <scope>NUCLEOTIDE SEQUENCE</scope>
    <source>
        <strain evidence="2">CHK176-22527</strain>
    </source>
</reference>
<dbReference type="InterPro" id="IPR023404">
    <property type="entry name" value="rSAM_horseshoe"/>
</dbReference>
<dbReference type="CDD" id="cd01335">
    <property type="entry name" value="Radical_SAM"/>
    <property type="match status" value="1"/>
</dbReference>
<dbReference type="NCBIfam" id="TIGR03994">
    <property type="entry name" value="rSAM_HemZ"/>
    <property type="match status" value="1"/>
</dbReference>
<dbReference type="SFLD" id="SFLDG01082">
    <property type="entry name" value="B12-binding_domain_containing"/>
    <property type="match status" value="1"/>
</dbReference>
<dbReference type="SMART" id="SM00729">
    <property type="entry name" value="Elp3"/>
    <property type="match status" value="1"/>
</dbReference>
<dbReference type="SFLD" id="SFLDG01065">
    <property type="entry name" value="anaerobic_coproporphyrinogen-I"/>
    <property type="match status" value="1"/>
</dbReference>
<dbReference type="AlphaFoldDB" id="A0A9D1KVW4"/>
<dbReference type="Proteomes" id="UP000824159">
    <property type="component" value="Unassembled WGS sequence"/>
</dbReference>
<dbReference type="InterPro" id="IPR058240">
    <property type="entry name" value="rSAM_sf"/>
</dbReference>
<dbReference type="InterPro" id="IPR023995">
    <property type="entry name" value="HemZ"/>
</dbReference>